<proteinExistence type="predicted"/>
<reference evidence="2" key="1">
    <citation type="submission" date="2020-07" db="EMBL/GenBank/DDBJ databases">
        <authorList>
            <person name="Nieuwenhuis M."/>
            <person name="Van De Peppel L.J.J."/>
        </authorList>
    </citation>
    <scope>NUCLEOTIDE SEQUENCE</scope>
    <source>
        <strain evidence="2">AP01</strain>
        <tissue evidence="2">Mycelium</tissue>
    </source>
</reference>
<feature type="compositionally biased region" description="Acidic residues" evidence="1">
    <location>
        <begin position="62"/>
        <end position="83"/>
    </location>
</feature>
<dbReference type="OrthoDB" id="6077919at2759"/>
<dbReference type="Proteomes" id="UP000775547">
    <property type="component" value="Unassembled WGS sequence"/>
</dbReference>
<evidence type="ECO:0000256" key="1">
    <source>
        <dbReference type="SAM" id="MobiDB-lite"/>
    </source>
</evidence>
<dbReference type="EMBL" id="JABCKV010000260">
    <property type="protein sequence ID" value="KAG5641722.1"/>
    <property type="molecule type" value="Genomic_DNA"/>
</dbReference>
<gene>
    <name evidence="2" type="ORF">DXG03_004392</name>
</gene>
<evidence type="ECO:0000313" key="3">
    <source>
        <dbReference type="Proteomes" id="UP000775547"/>
    </source>
</evidence>
<protein>
    <submittedName>
        <fullName evidence="2">Uncharacterized protein</fullName>
    </submittedName>
</protein>
<sequence>MRRHYRNHTTPRTEANENRRRRKQGSSRGLVFVGDEVSPRSSEARGSDVSMSSPISSLSINEDSDDMSDVETGDFQDDEEDQLDSLSGEASPVHNRVERPYSRSRTTSDQMSYDPRSFTARYSQSHMRSGNFSTPDHQSSPLPSPHPHDRIYSPSEPYSRSFADSKVSTALRPAFHAKPDSG</sequence>
<name>A0A9P7G6Q9_9AGAR</name>
<accession>A0A9P7G6Q9</accession>
<keyword evidence="3" id="KW-1185">Reference proteome</keyword>
<organism evidence="2 3">
    <name type="scientific">Asterophora parasitica</name>
    <dbReference type="NCBI Taxonomy" id="117018"/>
    <lineage>
        <taxon>Eukaryota</taxon>
        <taxon>Fungi</taxon>
        <taxon>Dikarya</taxon>
        <taxon>Basidiomycota</taxon>
        <taxon>Agaricomycotina</taxon>
        <taxon>Agaricomycetes</taxon>
        <taxon>Agaricomycetidae</taxon>
        <taxon>Agaricales</taxon>
        <taxon>Tricholomatineae</taxon>
        <taxon>Lyophyllaceae</taxon>
        <taxon>Asterophora</taxon>
    </lineage>
</organism>
<feature type="compositionally biased region" description="Polar residues" evidence="1">
    <location>
        <begin position="120"/>
        <end position="134"/>
    </location>
</feature>
<feature type="compositionally biased region" description="Low complexity" evidence="1">
    <location>
        <begin position="47"/>
        <end position="61"/>
    </location>
</feature>
<evidence type="ECO:0000313" key="2">
    <source>
        <dbReference type="EMBL" id="KAG5641722.1"/>
    </source>
</evidence>
<reference evidence="2" key="2">
    <citation type="submission" date="2021-10" db="EMBL/GenBank/DDBJ databases">
        <title>Phylogenomics reveals ancestral predisposition of the termite-cultivated fungus Termitomyces towards a domesticated lifestyle.</title>
        <authorList>
            <person name="Auxier B."/>
            <person name="Grum-Grzhimaylo A."/>
            <person name="Cardenas M.E."/>
            <person name="Lodge J.D."/>
            <person name="Laessoe T."/>
            <person name="Pedersen O."/>
            <person name="Smith M.E."/>
            <person name="Kuyper T.W."/>
            <person name="Franco-Molano E.A."/>
            <person name="Baroni T.J."/>
            <person name="Aanen D.K."/>
        </authorList>
    </citation>
    <scope>NUCLEOTIDE SEQUENCE</scope>
    <source>
        <strain evidence="2">AP01</strain>
        <tissue evidence="2">Mycelium</tissue>
    </source>
</reference>
<feature type="region of interest" description="Disordered" evidence="1">
    <location>
        <begin position="1"/>
        <end position="182"/>
    </location>
</feature>
<comment type="caution">
    <text evidence="2">The sequence shown here is derived from an EMBL/GenBank/DDBJ whole genome shotgun (WGS) entry which is preliminary data.</text>
</comment>
<dbReference type="AlphaFoldDB" id="A0A9P7G6Q9"/>